<evidence type="ECO:0000313" key="2">
    <source>
        <dbReference type="EMBL" id="CAB4007284.1"/>
    </source>
</evidence>
<dbReference type="EMBL" id="CACRXK020005750">
    <property type="protein sequence ID" value="CAB4007284.1"/>
    <property type="molecule type" value="Genomic_DNA"/>
</dbReference>
<gene>
    <name evidence="2" type="ORF">PACLA_8A021485</name>
</gene>
<dbReference type="InterPro" id="IPR008042">
    <property type="entry name" value="Retrotrans_Pao"/>
</dbReference>
<dbReference type="Gene3D" id="2.40.70.10">
    <property type="entry name" value="Acid Proteases"/>
    <property type="match status" value="1"/>
</dbReference>
<evidence type="ECO:0000256" key="1">
    <source>
        <dbReference type="SAM" id="MobiDB-lite"/>
    </source>
</evidence>
<dbReference type="Pfam" id="PF03564">
    <property type="entry name" value="DUF1759"/>
    <property type="match status" value="1"/>
</dbReference>
<dbReference type="SMART" id="SM00343">
    <property type="entry name" value="ZnF_C2HC"/>
    <property type="match status" value="1"/>
</dbReference>
<feature type="region of interest" description="Disordered" evidence="1">
    <location>
        <begin position="1032"/>
        <end position="1068"/>
    </location>
</feature>
<reference evidence="2" key="1">
    <citation type="submission" date="2020-04" db="EMBL/GenBank/DDBJ databases">
        <authorList>
            <person name="Alioto T."/>
            <person name="Alioto T."/>
            <person name="Gomez Garrido J."/>
        </authorList>
    </citation>
    <scope>NUCLEOTIDE SEQUENCE</scope>
    <source>
        <strain evidence="2">A484AB</strain>
    </source>
</reference>
<dbReference type="InterPro" id="IPR005312">
    <property type="entry name" value="DUF1759"/>
</dbReference>
<evidence type="ECO:0000313" key="3">
    <source>
        <dbReference type="Proteomes" id="UP001152795"/>
    </source>
</evidence>
<dbReference type="Proteomes" id="UP001152795">
    <property type="component" value="Unassembled WGS sequence"/>
</dbReference>
<dbReference type="PANTHER" id="PTHR47331">
    <property type="entry name" value="PHD-TYPE DOMAIN-CONTAINING PROTEIN"/>
    <property type="match status" value="1"/>
</dbReference>
<comment type="caution">
    <text evidence="2">The sequence shown here is derived from an EMBL/GenBank/DDBJ whole genome shotgun (WGS) entry which is preliminary data.</text>
</comment>
<feature type="compositionally biased region" description="Basic and acidic residues" evidence="1">
    <location>
        <begin position="1032"/>
        <end position="1045"/>
    </location>
</feature>
<keyword evidence="3" id="KW-1185">Reference proteome</keyword>
<organism evidence="2 3">
    <name type="scientific">Paramuricea clavata</name>
    <name type="common">Red gorgonian</name>
    <name type="synonym">Violescent sea-whip</name>
    <dbReference type="NCBI Taxonomy" id="317549"/>
    <lineage>
        <taxon>Eukaryota</taxon>
        <taxon>Metazoa</taxon>
        <taxon>Cnidaria</taxon>
        <taxon>Anthozoa</taxon>
        <taxon>Octocorallia</taxon>
        <taxon>Malacalcyonacea</taxon>
        <taxon>Plexauridae</taxon>
        <taxon>Paramuricea</taxon>
    </lineage>
</organism>
<proteinExistence type="predicted"/>
<dbReference type="Pfam" id="PF05380">
    <property type="entry name" value="Peptidase_A17"/>
    <property type="match status" value="1"/>
</dbReference>
<dbReference type="OrthoDB" id="5978872at2759"/>
<dbReference type="CDD" id="cd00303">
    <property type="entry name" value="retropepsin_like"/>
    <property type="match status" value="1"/>
</dbReference>
<dbReference type="PROSITE" id="PS50158">
    <property type="entry name" value="ZF_CCHC"/>
    <property type="match status" value="1"/>
</dbReference>
<protein>
    <submittedName>
        <fullName evidence="2">PREDICTED: uncharacterized protein LOC107340613</fullName>
    </submittedName>
</protein>
<feature type="compositionally biased region" description="Basic and acidic residues" evidence="1">
    <location>
        <begin position="409"/>
        <end position="424"/>
    </location>
</feature>
<dbReference type="GO" id="GO:0003676">
    <property type="term" value="F:nucleic acid binding"/>
    <property type="evidence" value="ECO:0007669"/>
    <property type="project" value="InterPro"/>
</dbReference>
<sequence length="1068" mass="121622">MSTVAKKKKIRQDHRAYASKILGNVKSVIQNYDSSNESRLRQLKISLEERLKKLKTLDEEILEVIEDSEITSEIEESGEFTENIYGAIVEIDSVLSKSKLHQQLENNGDNLIGEAESLSQSNGSKNKHAKLPKLALNTFYGEPTQWLSFWNCFESAVNKNDELSKVDKFNYLKSLLKGPAASTIAGLQLSAENYDTAVKLLQERFGNKQVIISGHMDSLLKITSLNVSNDVKKLRQMYDKVETHVRGLQVPTESYGSLLVPILMTKIPEDIRILLGRQIKEDKDWKLDELLRLLQEEIKNRERCEGIKAIETPSENRERKYQRKDPSSLAALLAEEKAARVDCTYCKQPHPTVECKVVTNVEARKQILMKQGRCFRCLKRNHIARDCQTKTTCQKCSRKHHVSLCESEQQQKRDNLGKSPEEKSNQSSTLYVSSKNSILLQTAQAFVGLRESNSGVRVRVIFDSGSQKSFIKRSVRDQLKLPTIAKESLVIKTFGNDEINRKETCDKVQFTVGDIGGRFSTKMEAYVVLDICAPISNQEIDRAKRCYAHLKKIDLADSNHGNEEMEIQLLIGADYMWSFFTGEIAREEQEIDLALAKALLDALYVDDWTSGEEDEDRAYELYRETNECFASGGFKLRKWASNNKAVIDKIIQEREQREGVNKADIATKDDESYAKTTGGGLDEIDPTTEHKVLGLNWNLKNDTFILKLNKISNLGEGLEPTKRNVLKVAAKLFDPLGLISPATVQLRMLLQDLCAKKYDWDSIITQSSAKILRIWLDDAEKVDQILIQRYYFPTATKRIESVTLHGFGDVSKGAYCAVVYLCVETEDGYMTSLVGSKSRVAPLTPITIPRLELIAALILARLISTVKEALSGVIDIEKIFCWTDSITVYYWIQSNREFKQFQSPQSYPMSEKIEETEDQSEECLKELRVKAISTTTATNLVKETTSVKNTNLSRIIDITRFSCFAKLLRVTALVFRFVNILKEKHNDYQCSENIVLTTAEITEARNTWIRNCQIELEQQPNYETLQQQLGVEQKKLSEEKNETVESSKPARRKEAIKADSVRRHFEQR</sequence>
<dbReference type="Gene3D" id="4.10.60.10">
    <property type="entry name" value="Zinc finger, CCHC-type"/>
    <property type="match status" value="1"/>
</dbReference>
<feature type="region of interest" description="Disordered" evidence="1">
    <location>
        <begin position="407"/>
        <end position="429"/>
    </location>
</feature>
<dbReference type="InterPro" id="IPR021109">
    <property type="entry name" value="Peptidase_aspartic_dom_sf"/>
</dbReference>
<name>A0A7D9EFG9_PARCT</name>
<feature type="compositionally biased region" description="Basic and acidic residues" evidence="1">
    <location>
        <begin position="1052"/>
        <end position="1068"/>
    </location>
</feature>
<dbReference type="InterPro" id="IPR001878">
    <property type="entry name" value="Znf_CCHC"/>
</dbReference>
<accession>A0A7D9EFG9</accession>
<dbReference type="AlphaFoldDB" id="A0A7D9EFG9"/>
<dbReference type="GO" id="GO:0008270">
    <property type="term" value="F:zinc ion binding"/>
    <property type="evidence" value="ECO:0007669"/>
    <property type="project" value="InterPro"/>
</dbReference>